<dbReference type="GeneID" id="130499493"/>
<dbReference type="KEGG" id="rsz:130501351"/>
<evidence type="ECO:0000313" key="1">
    <source>
        <dbReference type="Proteomes" id="UP000504610"/>
    </source>
</evidence>
<accession>A0A9W3CDM3</accession>
<sequence>MAFLQCERRSSTCRSAYLSQVLAPIRREKISPLGVAHCPIQSALYQMGPSLTPPREEASMVLEIIQIIATNEGSECDESAFCSTGAPTFLFVVHYFVKVASEEPRFSYWGSESGQLIPEDISFCVIWLAIYKEQEKTSSSIYRGNCVVMLWLEPLELFEDHVCLVFGLR</sequence>
<dbReference type="KEGG" id="rsz:130499493"/>
<reference evidence="2 3" key="2">
    <citation type="submission" date="2025-04" db="UniProtKB">
        <authorList>
            <consortium name="RefSeq"/>
        </authorList>
    </citation>
    <scope>IDENTIFICATION</scope>
    <source>
        <tissue evidence="2 3">Leaf</tissue>
    </source>
</reference>
<reference evidence="1" key="1">
    <citation type="journal article" date="2019" name="Database">
        <title>The radish genome database (RadishGD): an integrated information resource for radish genomics.</title>
        <authorList>
            <person name="Yu H.J."/>
            <person name="Baek S."/>
            <person name="Lee Y.J."/>
            <person name="Cho A."/>
            <person name="Mun J.H."/>
        </authorList>
    </citation>
    <scope>NUCLEOTIDE SEQUENCE [LARGE SCALE GENOMIC DNA]</scope>
    <source>
        <strain evidence="1">cv. WK10039</strain>
    </source>
</reference>
<evidence type="ECO:0000313" key="5">
    <source>
        <dbReference type="RefSeq" id="XP_056852234.1"/>
    </source>
</evidence>
<organism evidence="1 3">
    <name type="scientific">Raphanus sativus</name>
    <name type="common">Radish</name>
    <name type="synonym">Raphanus raphanistrum var. sativus</name>
    <dbReference type="NCBI Taxonomy" id="3726"/>
    <lineage>
        <taxon>Eukaryota</taxon>
        <taxon>Viridiplantae</taxon>
        <taxon>Streptophyta</taxon>
        <taxon>Embryophyta</taxon>
        <taxon>Tracheophyta</taxon>
        <taxon>Spermatophyta</taxon>
        <taxon>Magnoliopsida</taxon>
        <taxon>eudicotyledons</taxon>
        <taxon>Gunneridae</taxon>
        <taxon>Pentapetalae</taxon>
        <taxon>rosids</taxon>
        <taxon>malvids</taxon>
        <taxon>Brassicales</taxon>
        <taxon>Brassicaceae</taxon>
        <taxon>Brassiceae</taxon>
        <taxon>Raphanus</taxon>
    </lineage>
</organism>
<dbReference type="Proteomes" id="UP000504610">
    <property type="component" value="Chromosome 9"/>
</dbReference>
<evidence type="ECO:0000313" key="2">
    <source>
        <dbReference type="RefSeq" id="XP_056849583.1"/>
    </source>
</evidence>
<name>A0A9W3CDM3_RAPSA</name>
<dbReference type="RefSeq" id="XP_056852234.1">
    <property type="nucleotide sequence ID" value="XM_056996254.1"/>
</dbReference>
<keyword evidence="1" id="KW-1185">Reference proteome</keyword>
<dbReference type="RefSeq" id="XP_056849583.1">
    <property type="nucleotide sequence ID" value="XM_056993603.1"/>
</dbReference>
<dbReference type="AlphaFoldDB" id="A0A9W3CDM3"/>
<evidence type="ECO:0000313" key="4">
    <source>
        <dbReference type="RefSeq" id="XP_056852233.1"/>
    </source>
</evidence>
<dbReference type="RefSeq" id="XP_056852233.1">
    <property type="nucleotide sequence ID" value="XM_056996253.1"/>
</dbReference>
<dbReference type="RefSeq" id="XP_056849584.1">
    <property type="nucleotide sequence ID" value="XM_056993604.1"/>
</dbReference>
<proteinExistence type="predicted"/>
<protein>
    <submittedName>
        <fullName evidence="2 3">Uncharacterized protein LOC130499493</fullName>
    </submittedName>
    <submittedName>
        <fullName evidence="4 5">Uncharacterized protein LOC130501351</fullName>
    </submittedName>
</protein>
<gene>
    <name evidence="2 3" type="primary">LOC130499493</name>
    <name evidence="4 5" type="synonym">LOC130501351</name>
</gene>
<evidence type="ECO:0000313" key="3">
    <source>
        <dbReference type="RefSeq" id="XP_056849584.1"/>
    </source>
</evidence>